<dbReference type="InterPro" id="IPR000600">
    <property type="entry name" value="ROK"/>
</dbReference>
<comment type="similarity">
    <text evidence="1">Belongs to the ROK (NagC/XylR) family.</text>
</comment>
<dbReference type="RefSeq" id="WP_087069989.1">
    <property type="nucleotide sequence ID" value="NZ_CAUPFC010000018.1"/>
</dbReference>
<reference evidence="9" key="1">
    <citation type="submission" date="2023-10" db="EMBL/GenBank/DDBJ databases">
        <title>Whole Genome based description of the genera Actinobaculum and Actinotignum reveals a complex phylogenetic relationship within the species included in the genus Actinotignum.</title>
        <authorList>
            <person name="Jensen C.S."/>
            <person name="Dargis R."/>
            <person name="Kemp M."/>
            <person name="Christensen J.J."/>
        </authorList>
    </citation>
    <scope>NUCLEOTIDE SEQUENCE</scope>
    <source>
        <strain evidence="9">SLA_B245</strain>
    </source>
</reference>
<evidence type="ECO:0000313" key="9">
    <source>
        <dbReference type="EMBL" id="MDY5140916.1"/>
    </source>
</evidence>
<evidence type="ECO:0000256" key="6">
    <source>
        <dbReference type="ARBA" id="ARBA00022777"/>
    </source>
</evidence>
<dbReference type="EMBL" id="JAWNFV010000012">
    <property type="protein sequence ID" value="MDY5140916.1"/>
    <property type="molecule type" value="Genomic_DNA"/>
</dbReference>
<evidence type="ECO:0000256" key="3">
    <source>
        <dbReference type="ARBA" id="ARBA00014701"/>
    </source>
</evidence>
<dbReference type="InterPro" id="IPR043129">
    <property type="entry name" value="ATPase_NBD"/>
</dbReference>
<sequence length="310" mass="31933">MTLSIGVDVGGTKVAAGVVNEQGEILQRVRRPTPRQDSEAFIATIAACVNDLKSSGATTVGIGQAGYIAADRDTLIYGTNVPLQNGRLGSRIAELTGMPVVVENDANAAAWAEYRFGAAADAESAVVVTLGTGLGGGIIMNGNLLRGAFGFGAEIGHIHMVPNGPLCGCGSRGCWEVMGSGSALVRFATERAANYPSGAARILELGEGRVTGPAVTAAAQEGDEMALDVFNELAHWNAIGLADMATIFDPEIFVIAGGVSEAGSLVLDPLVREFPEVLPVAKYRTLPEIRLARLGNDAGIIGAADLSTIE</sequence>
<dbReference type="GeneID" id="92813481"/>
<evidence type="ECO:0000256" key="5">
    <source>
        <dbReference type="ARBA" id="ARBA00022741"/>
    </source>
</evidence>
<dbReference type="PROSITE" id="PS01125">
    <property type="entry name" value="ROK"/>
    <property type="match status" value="1"/>
</dbReference>
<gene>
    <name evidence="9" type="ORF">R6G74_06285</name>
</gene>
<dbReference type="AlphaFoldDB" id="A0AAW9HKB5"/>
<evidence type="ECO:0000256" key="4">
    <source>
        <dbReference type="ARBA" id="ARBA00022679"/>
    </source>
</evidence>
<evidence type="ECO:0000256" key="7">
    <source>
        <dbReference type="ARBA" id="ARBA00022840"/>
    </source>
</evidence>
<dbReference type="PANTHER" id="PTHR18964:SF173">
    <property type="entry name" value="GLUCOKINASE"/>
    <property type="match status" value="1"/>
</dbReference>
<dbReference type="GO" id="GO:0006096">
    <property type="term" value="P:glycolytic process"/>
    <property type="evidence" value="ECO:0007669"/>
    <property type="project" value="InterPro"/>
</dbReference>
<dbReference type="InterPro" id="IPR049874">
    <property type="entry name" value="ROK_cs"/>
</dbReference>
<keyword evidence="5" id="KW-0547">Nucleotide-binding</keyword>
<proteinExistence type="inferred from homology"/>
<dbReference type="SUPFAM" id="SSF53067">
    <property type="entry name" value="Actin-like ATPase domain"/>
    <property type="match status" value="1"/>
</dbReference>
<accession>A0AAW9HKB5</accession>
<dbReference type="InterPro" id="IPR004654">
    <property type="entry name" value="ROK_glcA"/>
</dbReference>
<keyword evidence="4 9" id="KW-0808">Transferase</keyword>
<dbReference type="EC" id="2.7.1.2" evidence="2"/>
<evidence type="ECO:0000313" key="10">
    <source>
        <dbReference type="Proteomes" id="UP001288320"/>
    </source>
</evidence>
<keyword evidence="6" id="KW-0418">Kinase</keyword>
<keyword evidence="7" id="KW-0067">ATP-binding</keyword>
<dbReference type="NCBIfam" id="TIGR00744">
    <property type="entry name" value="ROK_glcA_fam"/>
    <property type="match status" value="1"/>
</dbReference>
<evidence type="ECO:0000256" key="2">
    <source>
        <dbReference type="ARBA" id="ARBA00012323"/>
    </source>
</evidence>
<evidence type="ECO:0000256" key="8">
    <source>
        <dbReference type="ARBA" id="ARBA00032386"/>
    </source>
</evidence>
<dbReference type="Pfam" id="PF00480">
    <property type="entry name" value="ROK"/>
    <property type="match status" value="1"/>
</dbReference>
<evidence type="ECO:0000256" key="1">
    <source>
        <dbReference type="ARBA" id="ARBA00006479"/>
    </source>
</evidence>
<dbReference type="PANTHER" id="PTHR18964">
    <property type="entry name" value="ROK (REPRESSOR, ORF, KINASE) FAMILY"/>
    <property type="match status" value="1"/>
</dbReference>
<dbReference type="Gene3D" id="3.30.420.40">
    <property type="match status" value="2"/>
</dbReference>
<dbReference type="Proteomes" id="UP001288320">
    <property type="component" value="Unassembled WGS sequence"/>
</dbReference>
<dbReference type="GO" id="GO:0005524">
    <property type="term" value="F:ATP binding"/>
    <property type="evidence" value="ECO:0007669"/>
    <property type="project" value="UniProtKB-KW"/>
</dbReference>
<dbReference type="GO" id="GO:0005737">
    <property type="term" value="C:cytoplasm"/>
    <property type="evidence" value="ECO:0007669"/>
    <property type="project" value="InterPro"/>
</dbReference>
<organism evidence="9 10">
    <name type="scientific">Actinotignum timonense</name>
    <dbReference type="NCBI Taxonomy" id="1870995"/>
    <lineage>
        <taxon>Bacteria</taxon>
        <taxon>Bacillati</taxon>
        <taxon>Actinomycetota</taxon>
        <taxon>Actinomycetes</taxon>
        <taxon>Actinomycetales</taxon>
        <taxon>Actinomycetaceae</taxon>
        <taxon>Actinotignum</taxon>
    </lineage>
</organism>
<name>A0AAW9HKB5_9ACTO</name>
<comment type="caution">
    <text evidence="9">The sequence shown here is derived from an EMBL/GenBank/DDBJ whole genome shotgun (WGS) entry which is preliminary data.</text>
</comment>
<dbReference type="GO" id="GO:0004340">
    <property type="term" value="F:glucokinase activity"/>
    <property type="evidence" value="ECO:0007669"/>
    <property type="project" value="UniProtKB-EC"/>
</dbReference>
<protein>
    <recommendedName>
        <fullName evidence="3">Glucokinase</fullName>
        <ecNumber evidence="2">2.7.1.2</ecNumber>
    </recommendedName>
    <alternativeName>
        <fullName evidence="8">Glucose kinase</fullName>
    </alternativeName>
</protein>